<gene>
    <name evidence="1" type="ORF">TNIN_411921</name>
</gene>
<accession>A0A8X6Y0Q2</accession>
<comment type="caution">
    <text evidence="1">The sequence shown here is derived from an EMBL/GenBank/DDBJ whole genome shotgun (WGS) entry which is preliminary data.</text>
</comment>
<keyword evidence="2" id="KW-1185">Reference proteome</keyword>
<dbReference type="EMBL" id="BMAV01014636">
    <property type="protein sequence ID" value="GFY63162.1"/>
    <property type="molecule type" value="Genomic_DNA"/>
</dbReference>
<sequence>MFLHVIELKSNNCYRHTRLKTKIVNTEFDIALTDDEPIFHKHRRLPFDERDIVDAQVDERVENGIVKPCSPLTPVKLWL</sequence>
<dbReference type="OrthoDB" id="3863715at2759"/>
<reference evidence="1" key="1">
    <citation type="submission" date="2020-08" db="EMBL/GenBank/DDBJ databases">
        <title>Multicomponent nature underlies the extraordinary mechanical properties of spider dragline silk.</title>
        <authorList>
            <person name="Kono N."/>
            <person name="Nakamura H."/>
            <person name="Mori M."/>
            <person name="Yoshida Y."/>
            <person name="Ohtoshi R."/>
            <person name="Malay A.D."/>
            <person name="Moran D.A.P."/>
            <person name="Tomita M."/>
            <person name="Numata K."/>
            <person name="Arakawa K."/>
        </authorList>
    </citation>
    <scope>NUCLEOTIDE SEQUENCE</scope>
</reference>
<name>A0A8X6Y0Q2_9ARAC</name>
<evidence type="ECO:0000313" key="2">
    <source>
        <dbReference type="Proteomes" id="UP000886998"/>
    </source>
</evidence>
<proteinExistence type="predicted"/>
<dbReference type="AlphaFoldDB" id="A0A8X6Y0Q2"/>
<protein>
    <submittedName>
        <fullName evidence="1">Uncharacterized protein</fullName>
    </submittedName>
</protein>
<dbReference type="Proteomes" id="UP000886998">
    <property type="component" value="Unassembled WGS sequence"/>
</dbReference>
<dbReference type="Gene3D" id="3.10.10.10">
    <property type="entry name" value="HIV Type 1 Reverse Transcriptase, subunit A, domain 1"/>
    <property type="match status" value="1"/>
</dbReference>
<organism evidence="1 2">
    <name type="scientific">Trichonephila inaurata madagascariensis</name>
    <dbReference type="NCBI Taxonomy" id="2747483"/>
    <lineage>
        <taxon>Eukaryota</taxon>
        <taxon>Metazoa</taxon>
        <taxon>Ecdysozoa</taxon>
        <taxon>Arthropoda</taxon>
        <taxon>Chelicerata</taxon>
        <taxon>Arachnida</taxon>
        <taxon>Araneae</taxon>
        <taxon>Araneomorphae</taxon>
        <taxon>Entelegynae</taxon>
        <taxon>Araneoidea</taxon>
        <taxon>Nephilidae</taxon>
        <taxon>Trichonephila</taxon>
        <taxon>Trichonephila inaurata</taxon>
    </lineage>
</organism>
<evidence type="ECO:0000313" key="1">
    <source>
        <dbReference type="EMBL" id="GFY63162.1"/>
    </source>
</evidence>